<dbReference type="PANTHER" id="PTHR31691">
    <property type="entry name" value="ROTATIN"/>
    <property type="match status" value="1"/>
</dbReference>
<dbReference type="GO" id="GO:0032053">
    <property type="term" value="P:ciliary basal body organization"/>
    <property type="evidence" value="ECO:0007669"/>
    <property type="project" value="TreeGrafter"/>
</dbReference>
<dbReference type="Proteomes" id="UP000276133">
    <property type="component" value="Unassembled WGS sequence"/>
</dbReference>
<evidence type="ECO:0000313" key="3">
    <source>
        <dbReference type="Proteomes" id="UP000276133"/>
    </source>
</evidence>
<feature type="compositionally biased region" description="Polar residues" evidence="1">
    <location>
        <begin position="245"/>
        <end position="256"/>
    </location>
</feature>
<dbReference type="OrthoDB" id="428850at2759"/>
<evidence type="ECO:0000256" key="1">
    <source>
        <dbReference type="SAM" id="MobiDB-lite"/>
    </source>
</evidence>
<dbReference type="EMBL" id="REGN01012852">
    <property type="protein sequence ID" value="RMZ94709.1"/>
    <property type="molecule type" value="Genomic_DNA"/>
</dbReference>
<reference evidence="2 3" key="1">
    <citation type="journal article" date="2018" name="Sci. Rep.">
        <title>Genomic signatures of local adaptation to the degree of environmental predictability in rotifers.</title>
        <authorList>
            <person name="Franch-Gras L."/>
            <person name="Hahn C."/>
            <person name="Garcia-Roger E.M."/>
            <person name="Carmona M.J."/>
            <person name="Serra M."/>
            <person name="Gomez A."/>
        </authorList>
    </citation>
    <scope>NUCLEOTIDE SEQUENCE [LARGE SCALE GENOMIC DNA]</scope>
    <source>
        <strain evidence="2">HYR1</strain>
    </source>
</reference>
<dbReference type="STRING" id="10195.A0A3M7P6X7"/>
<accession>A0A3M7P6X7</accession>
<dbReference type="GO" id="GO:0010457">
    <property type="term" value="P:centriole-centriole cohesion"/>
    <property type="evidence" value="ECO:0007669"/>
    <property type="project" value="TreeGrafter"/>
</dbReference>
<dbReference type="AlphaFoldDB" id="A0A3M7P6X7"/>
<evidence type="ECO:0000313" key="2">
    <source>
        <dbReference type="EMBL" id="RMZ94709.1"/>
    </source>
</evidence>
<dbReference type="InterPro" id="IPR030791">
    <property type="entry name" value="Rotatin"/>
</dbReference>
<keyword evidence="3" id="KW-1185">Reference proteome</keyword>
<proteinExistence type="predicted"/>
<dbReference type="GO" id="GO:0007099">
    <property type="term" value="P:centriole replication"/>
    <property type="evidence" value="ECO:0007669"/>
    <property type="project" value="TreeGrafter"/>
</dbReference>
<feature type="compositionally biased region" description="Basic and acidic residues" evidence="1">
    <location>
        <begin position="257"/>
        <end position="270"/>
    </location>
</feature>
<dbReference type="GO" id="GO:0036064">
    <property type="term" value="C:ciliary basal body"/>
    <property type="evidence" value="ECO:0007669"/>
    <property type="project" value="InterPro"/>
</dbReference>
<feature type="non-terminal residue" evidence="2">
    <location>
        <position position="719"/>
    </location>
</feature>
<protein>
    <submittedName>
        <fullName evidence="2">Rotatin</fullName>
    </submittedName>
</protein>
<dbReference type="GO" id="GO:0005814">
    <property type="term" value="C:centriole"/>
    <property type="evidence" value="ECO:0007669"/>
    <property type="project" value="TreeGrafter"/>
</dbReference>
<gene>
    <name evidence="2" type="ORF">BpHYR1_018392</name>
</gene>
<organism evidence="2 3">
    <name type="scientific">Brachionus plicatilis</name>
    <name type="common">Marine rotifer</name>
    <name type="synonym">Brachionus muelleri</name>
    <dbReference type="NCBI Taxonomy" id="10195"/>
    <lineage>
        <taxon>Eukaryota</taxon>
        <taxon>Metazoa</taxon>
        <taxon>Spiralia</taxon>
        <taxon>Gnathifera</taxon>
        <taxon>Rotifera</taxon>
        <taxon>Eurotatoria</taxon>
        <taxon>Monogononta</taxon>
        <taxon>Pseudotrocha</taxon>
        <taxon>Ploima</taxon>
        <taxon>Brachionidae</taxon>
        <taxon>Brachionus</taxon>
    </lineage>
</organism>
<feature type="compositionally biased region" description="Low complexity" evidence="1">
    <location>
        <begin position="227"/>
        <end position="244"/>
    </location>
</feature>
<comment type="caution">
    <text evidence="2">The sequence shown here is derived from an EMBL/GenBank/DDBJ whole genome shotgun (WGS) entry which is preliminary data.</text>
</comment>
<sequence length="719" mass="82960">MLNSDSDQVSQNITHSSVFSSRSRINQQSFSINSNALSINTRNFFQNHQEEYKENCDKSTFYWLPLTQMDIQFLKTAENSLKSNDPKKIKSYCTFLQTIVFNDFPAEIFLQRSTILKILIDLNVKFTNNQESDEEISLLKCLITCFSYYLSKLIKRIRYVKDPATFCFKDFYSNGYDYFSKSIILNYGKKQDTSRSINCNTSLYSVESDTTSTISSIKSSARSSAQSTATIKSKNNSKFKSSISQPSLKKNQSVKSSKNDATRYSLDESKTPQFEEEFQDIQQSIESFLAETNNENYETDINNMSTIRREQEWPVYSFCFRLIDTLLDNLNLIMVKNNKNQKLDTCLLPLICETLNGSIEILNETKLEWTGLNINETLVNLFGKINFNIRFLINKNESVSSEAYLNIKNRLLYVFLVHCLAKIINLIYSSEETSILIPGELAETIFIILNDICLLDSFKSLSHVFPTLLINLDKNLYDIYILSNEICDSMKCACEFLQNFSQHSKQDLVQLAKKSLNFMDYHVCVELSAKIVEFASATMSLDKEAEAFKADIEYLVTGCMMSKNDLIRIETYSAIYRIINDSINVQVATEINSKRYKNINFLLLNKVFYHYITFGLFDKSIQVKKSCEKILLHLLQCELLVPESFRLKLTQLIVIYMPYIQCFASQIETLGQCILKMSDDLLTPTINSSQSKQTEESLKLFLSPAIERLRCSMRYLFSK</sequence>
<feature type="region of interest" description="Disordered" evidence="1">
    <location>
        <begin position="227"/>
        <end position="272"/>
    </location>
</feature>
<dbReference type="PANTHER" id="PTHR31691:SF1">
    <property type="entry name" value="ROTATIN"/>
    <property type="match status" value="1"/>
</dbReference>
<name>A0A3M7P6X7_BRAPC</name>
<dbReference type="GO" id="GO:0005813">
    <property type="term" value="C:centrosome"/>
    <property type="evidence" value="ECO:0007669"/>
    <property type="project" value="InterPro"/>
</dbReference>